<dbReference type="InterPro" id="IPR050204">
    <property type="entry name" value="AraC_XylS_family_regulators"/>
</dbReference>
<keyword evidence="6" id="KW-1185">Reference proteome</keyword>
<feature type="domain" description="HTH araC/xylS-type" evidence="4">
    <location>
        <begin position="174"/>
        <end position="261"/>
    </location>
</feature>
<dbReference type="Proteomes" id="UP000253303">
    <property type="component" value="Unassembled WGS sequence"/>
</dbReference>
<protein>
    <submittedName>
        <fullName evidence="5">AraC family transcriptional regulator</fullName>
    </submittedName>
</protein>
<dbReference type="GO" id="GO:0043565">
    <property type="term" value="F:sequence-specific DNA binding"/>
    <property type="evidence" value="ECO:0007669"/>
    <property type="project" value="InterPro"/>
</dbReference>
<dbReference type="PANTHER" id="PTHR46796:SF15">
    <property type="entry name" value="BLL1074 PROTEIN"/>
    <property type="match status" value="1"/>
</dbReference>
<dbReference type="RefSeq" id="WP_113979829.1">
    <property type="nucleotide sequence ID" value="NZ_QMEY01000002.1"/>
</dbReference>
<dbReference type="AlphaFoldDB" id="A0A366M5Z1"/>
<dbReference type="SMART" id="SM00342">
    <property type="entry name" value="HTH_ARAC"/>
    <property type="match status" value="1"/>
</dbReference>
<evidence type="ECO:0000259" key="4">
    <source>
        <dbReference type="PROSITE" id="PS01124"/>
    </source>
</evidence>
<keyword evidence="1" id="KW-0805">Transcription regulation</keyword>
<evidence type="ECO:0000313" key="5">
    <source>
        <dbReference type="EMBL" id="RBQ20872.1"/>
    </source>
</evidence>
<dbReference type="Pfam" id="PF12833">
    <property type="entry name" value="HTH_18"/>
    <property type="match status" value="1"/>
</dbReference>
<evidence type="ECO:0000256" key="1">
    <source>
        <dbReference type="ARBA" id="ARBA00023015"/>
    </source>
</evidence>
<keyword evidence="2" id="KW-0238">DNA-binding</keyword>
<organism evidence="5 6">
    <name type="scientific">Spongiactinospora rosea</name>
    <dbReference type="NCBI Taxonomy" id="2248750"/>
    <lineage>
        <taxon>Bacteria</taxon>
        <taxon>Bacillati</taxon>
        <taxon>Actinomycetota</taxon>
        <taxon>Actinomycetes</taxon>
        <taxon>Streptosporangiales</taxon>
        <taxon>Streptosporangiaceae</taxon>
        <taxon>Spongiactinospora</taxon>
    </lineage>
</organism>
<evidence type="ECO:0000256" key="2">
    <source>
        <dbReference type="ARBA" id="ARBA00023125"/>
    </source>
</evidence>
<keyword evidence="3" id="KW-0804">Transcription</keyword>
<dbReference type="PROSITE" id="PS01124">
    <property type="entry name" value="HTH_ARAC_FAMILY_2"/>
    <property type="match status" value="1"/>
</dbReference>
<name>A0A366M5Z1_9ACTN</name>
<proteinExistence type="predicted"/>
<dbReference type="EMBL" id="QMEY01000002">
    <property type="protein sequence ID" value="RBQ20872.1"/>
    <property type="molecule type" value="Genomic_DNA"/>
</dbReference>
<reference evidence="5 6" key="1">
    <citation type="submission" date="2018-06" db="EMBL/GenBank/DDBJ databases">
        <title>Sphaerisporangium craniellae sp. nov., isolated from a marine sponge in the South China Sea.</title>
        <authorList>
            <person name="Li L."/>
        </authorList>
    </citation>
    <scope>NUCLEOTIDE SEQUENCE [LARGE SCALE GENOMIC DNA]</scope>
    <source>
        <strain evidence="5 6">LHW63015</strain>
    </source>
</reference>
<dbReference type="PANTHER" id="PTHR46796">
    <property type="entry name" value="HTH-TYPE TRANSCRIPTIONAL ACTIVATOR RHAS-RELATED"/>
    <property type="match status" value="1"/>
</dbReference>
<dbReference type="Gene3D" id="1.10.10.60">
    <property type="entry name" value="Homeodomain-like"/>
    <property type="match status" value="1"/>
</dbReference>
<dbReference type="OrthoDB" id="2559672at2"/>
<evidence type="ECO:0000313" key="6">
    <source>
        <dbReference type="Proteomes" id="UP000253303"/>
    </source>
</evidence>
<evidence type="ECO:0000256" key="3">
    <source>
        <dbReference type="ARBA" id="ARBA00023163"/>
    </source>
</evidence>
<accession>A0A366M5Z1</accession>
<dbReference type="GO" id="GO:0003700">
    <property type="term" value="F:DNA-binding transcription factor activity"/>
    <property type="evidence" value="ECO:0007669"/>
    <property type="project" value="InterPro"/>
</dbReference>
<gene>
    <name evidence="5" type="ORF">DP939_07330</name>
</gene>
<dbReference type="InterPro" id="IPR018060">
    <property type="entry name" value="HTH_AraC"/>
</dbReference>
<sequence>MPSNVRERGAAAGWDVARPVRPSRVPGVVMAGFRDRGPGPFEVRVVPHPAVTLAVEFGDGPLVVDDAAGRRHRGTLAVGLAPGAVRVSGENTACVQVRLSPLVAHAVLGDLEHDMVPLADLWGRDAARLRERLGEARSWEERFALLEAVLVRRCEAGRRVDPEVAWAWDRTVGSRGWVRIEDLAAELGWSRKRLWSRFRAQIGLPPKRAAKLVRFDHAAHRLAAGERPAHVAADAGYVDQSHLHREVRAFAGTTPATMPEDTWLAVDDLAWVSEGR</sequence>
<comment type="caution">
    <text evidence="5">The sequence shown here is derived from an EMBL/GenBank/DDBJ whole genome shotgun (WGS) entry which is preliminary data.</text>
</comment>